<dbReference type="AlphaFoldDB" id="A0A4Y8WP21"/>
<dbReference type="Proteomes" id="UP000297225">
    <property type="component" value="Unassembled WGS sequence"/>
</dbReference>
<proteinExistence type="predicted"/>
<dbReference type="InterPro" id="IPR001322">
    <property type="entry name" value="Lamin_tail_dom"/>
</dbReference>
<sequence>MAQTGWQGEWQGDLQAFHIEGATLTHRNDGVAGSASIFRPYQLESTLSWRFGFRFVSLPTTANTFEYTPLYIDEGNYRYYYKVIPYGNQKGIQLVQETHEAYSGHWRKLSSQVLSQQLFKSALLVWNNLQVELFYDKERGLQLQTFSTHTGLWQGEWVKIRQGKVTPRFTISTKFSSQRKLDYTYLLPELVGGSAAPEEVKILRFEPEDIGRVTLYLSAPVLVHNARVTCGGFQPTIASGAAADQLVVYLGVAFAPNSQYDFTIHGLQDRSGHTFSLSFVVETKGETSGSTAIPTGVYFTEIMASPPESGPLQAVKYIELYNNSGAPLALGDLYLLYGRTKYPLPMATVANRSFAVLYLESDPPLSRLGTLVPMERFPALGSNFTLSLNDTNGVEYDKVAFSSRLYGEGEAKGGASIERVTYNPDSWRRSNHPNGGTPGAPTTLMPYNKVVQGSVVINELMLSPTTTGEKYIELFNNSSEVVDLADLYLSYTNKEEGVSAASWLLVRESYLLQPKSYVVLSPFPEILPKLYPQSDAHALVERIDFPAISPTYSEIALHAHTSHQVVDAVVYRRQWLGENSSDRTGFSLERLSPNADGTQRHSWRRALENGSKKGMGGTPGIKNGVDGSALPDDTQTGAIEWPDNPMLSLEQVVPMLQRFSSLATLTLYSLTGDVLMSVSGADIRPLFTSLRAGTAPLPTMLFLVDLHFYNPDKEPASVSYKSTWLHIR</sequence>
<dbReference type="Pfam" id="PF00932">
    <property type="entry name" value="LTD"/>
    <property type="match status" value="1"/>
</dbReference>
<dbReference type="InterPro" id="IPR036415">
    <property type="entry name" value="Lamin_tail_dom_sf"/>
</dbReference>
<gene>
    <name evidence="1" type="ORF">E4P47_05160</name>
</gene>
<organism evidence="1 2">
    <name type="scientific">Porphyromonas levii</name>
    <dbReference type="NCBI Taxonomy" id="28114"/>
    <lineage>
        <taxon>Bacteria</taxon>
        <taxon>Pseudomonadati</taxon>
        <taxon>Bacteroidota</taxon>
        <taxon>Bacteroidia</taxon>
        <taxon>Bacteroidales</taxon>
        <taxon>Porphyromonadaceae</taxon>
        <taxon>Porphyromonas</taxon>
    </lineage>
</organism>
<evidence type="ECO:0000313" key="1">
    <source>
        <dbReference type="EMBL" id="TFH95159.1"/>
    </source>
</evidence>
<dbReference type="SUPFAM" id="SSF74853">
    <property type="entry name" value="Lamin A/C globular tail domain"/>
    <property type="match status" value="1"/>
</dbReference>
<reference evidence="1 2" key="1">
    <citation type="submission" date="2019-03" db="EMBL/GenBank/DDBJ databases">
        <title>Porphyromonas levii Isolated from the Uterus of Dairy Cows.</title>
        <authorList>
            <person name="Francis A.M."/>
        </authorList>
    </citation>
    <scope>NUCLEOTIDE SEQUENCE [LARGE SCALE GENOMIC DNA]</scope>
    <source>
        <strain evidence="1 2">AF5678</strain>
    </source>
</reference>
<dbReference type="RefSeq" id="WP_134849211.1">
    <property type="nucleotide sequence ID" value="NZ_JADRFT010000007.1"/>
</dbReference>
<protein>
    <submittedName>
        <fullName evidence="1">Lamin tail domain-containing protein</fullName>
    </submittedName>
</protein>
<keyword evidence="2" id="KW-1185">Reference proteome</keyword>
<comment type="caution">
    <text evidence="1">The sequence shown here is derived from an EMBL/GenBank/DDBJ whole genome shotgun (WGS) entry which is preliminary data.</text>
</comment>
<accession>A0A4Y8WP21</accession>
<name>A0A4Y8WP21_9PORP</name>
<dbReference type="OrthoDB" id="9758406at2"/>
<dbReference type="EMBL" id="SPNC01000063">
    <property type="protein sequence ID" value="TFH95159.1"/>
    <property type="molecule type" value="Genomic_DNA"/>
</dbReference>
<dbReference type="STRING" id="1122973.GCA_000379925_00408"/>
<evidence type="ECO:0000313" key="2">
    <source>
        <dbReference type="Proteomes" id="UP000297225"/>
    </source>
</evidence>
<dbReference type="PROSITE" id="PS51841">
    <property type="entry name" value="LTD"/>
    <property type="match status" value="1"/>
</dbReference>